<keyword evidence="5" id="KW-0802">TPR repeat</keyword>
<dbReference type="InterPro" id="IPR019734">
    <property type="entry name" value="TPR_rpt"/>
</dbReference>
<protein>
    <submittedName>
        <fullName evidence="8">FkbM family methyltransferase</fullName>
    </submittedName>
</protein>
<dbReference type="CDD" id="cd11301">
    <property type="entry name" value="Fut1_Fut2_like"/>
    <property type="match status" value="1"/>
</dbReference>
<dbReference type="InterPro" id="IPR029063">
    <property type="entry name" value="SAM-dependent_MTases_sf"/>
</dbReference>
<dbReference type="Gene3D" id="3.40.50.150">
    <property type="entry name" value="Vaccinia Virus protein VP39"/>
    <property type="match status" value="2"/>
</dbReference>
<dbReference type="OrthoDB" id="9794601at2"/>
<dbReference type="Pfam" id="PF01501">
    <property type="entry name" value="Glyco_transf_8"/>
    <property type="match status" value="1"/>
</dbReference>
<dbReference type="SUPFAM" id="SSF48452">
    <property type="entry name" value="TPR-like"/>
    <property type="match status" value="1"/>
</dbReference>
<dbReference type="GO" id="GO:0005975">
    <property type="term" value="P:carbohydrate metabolic process"/>
    <property type="evidence" value="ECO:0007669"/>
    <property type="project" value="InterPro"/>
</dbReference>
<comment type="caution">
    <text evidence="8">The sequence shown here is derived from an EMBL/GenBank/DDBJ whole genome shotgun (WGS) entry which is preliminary data.</text>
</comment>
<proteinExistence type="predicted"/>
<evidence type="ECO:0000259" key="7">
    <source>
        <dbReference type="Pfam" id="PF05050"/>
    </source>
</evidence>
<accession>A0A2G4F6P8</accession>
<feature type="domain" description="Methyltransferase FkbM" evidence="7">
    <location>
        <begin position="26"/>
        <end position="191"/>
    </location>
</feature>
<dbReference type="InterPro" id="IPR029044">
    <property type="entry name" value="Nucleotide-diphossugar_trans"/>
</dbReference>
<dbReference type="PANTHER" id="PTHR36973">
    <property type="entry name" value="SLL1456 PROTEIN-RELATED"/>
    <property type="match status" value="1"/>
</dbReference>
<dbReference type="NCBIfam" id="TIGR01444">
    <property type="entry name" value="fkbM_fam"/>
    <property type="match status" value="2"/>
</dbReference>
<sequence length="1765" mass="203410">MVIDLKGSGESQVISRFINAGNVVFDVGANAGDWTAEVLSQGHDLEIHLFEPIPHVYKKLVQNLDKQVISNNLAVGKKEEVKTFYYYEANPLLSTFYRRVDVEKQGLLNIPKEITVLTTTIDNYCQRHGIKRINFIKIDVGGAELDVLYGAKHFIETGRIDYIQFEYGGTYLDAKTSLKEASEYLQKFGYLIFKILPDNLEYKPTFLPEDENFQFSNFLAVNERFRQNVLGEALRMLDLQQIFTQYGIVPHGVIHVGAHEGTEIGTYQAMGVQKVLFVEANPVVFERLQANIAGVPNVQAVNCAVSNENGTVNLRVTSIDQSSSILQLKRHLELYPNIQETHQVEVQSRTIDTLLQELQLNSYDFNILNIDIQGAELLALEGAANWLKYVAAINTEVNYEELYDGCALIDQLDEFLEKHGFQRVATITHHPYWGDALYIKKPLITMAAFAIARFGNQIFDYAFLKMYTKEHGMRLELPAWSGQYLFGHNEPPISHPLPQVVEQETPYKLSESAILNAPEPFKNVDFIGYFQFHTQYYAQHKEYFLSLFKPLSEVEAKMQESVNRLRERGKTVVGLHLRRGDYSWASDIVPYLSIAPSEWYREWLDGLWETLDEPVLFIASDEIENVVGDFADYNPLTVKDLGVEMPEAPFYPDFYILSQCDVLATSNSTFSFAAAMLNERCKFFFRPNLQKNKLIPFDPWNSEPLLRENPSQKQTFYPQQEIICNKCKLSVCAILKNEAPYLIEWLEFHKIVGVERFYLYNNSTDNPFDIVKPYIESGEVIWHEWSLIPGQLQAYEHCLETYRQASEWIAFIDMDEFLFPTEKDDIKEVLEEFYDSPAVAVNWLVFGSSSHKTRPEGLQVENFTKRGLDDWEINKHIKSIVRPVEAIRPDSPHDFRYLNDRVATTENKEPIVGPWSTVNSVQKLRINHYMTRSLQESQEKMLRGKADTLDPRPWMFDLSDRNEVEDLTIQRFVLKLREAVDKIISPSPMTQILTEQSRLQSKLYEMQIQLEEFQTELDDTQKKLALSESQLHQTEQQLKESNYRVQQFDVDLQKIPKIQESNSLQRKILAVVDVAPAYPEALEWLRGFNLDSPTVGKVDNNEILFSGWVLGKSERSVAVEFIYNDETVLTIPVNGYRSDLVSAYPELPLAANSAYEARLKIGVQQPESEVVIQAVLANNETRVKLGVVRLQEVVYHFPLGNQKQKYRMKWFFAINEASPGFEIYSQMIKVAVYTALQNTSLEPYCIYDGEENELTDWLQKNGVKIIYHRTPHYEKLQTQHPLYSTVAFGAFLRIEIPKIVEIYEIPDEYVFYTDCDVMFFDDVVDYLQGITCEYLAATPEHDPNNWEYFNSGVLYMNVKNLQKIQKEFDDYIDQNLDQILPLAFDQGAYNLFFKDKWDRLDIQLNWKSYWNFSPEAKIIHFHGPKPTQAEDIRKKTAPASSMLFANGFYWLNTGIWQFIYEKIEELDAGILVKPTECEQTDPQLEDTRKELEESQTKLHQNPGGFEQFTTKLQQVQEELQPIKEELEIRQIQYQKTQEELEQTKSQLNEVKTQLQEMESAAAPLNQLAESYLAQGKLEEAIAVCEQSLKIQPKFAPAYKTLGNVFQAQGKLDEAESYYLRALEIQPDFAQALANLGTIHAQQQQWQEAIACYQKAIAIQPNFPGVYRNLAKVFSQVGKPDEAVECCYAAAILEPKTTAEEYFNLGNTLLEQGKQERAIVCYRRAVELNPDEVEVYYKLGETLAKVGQLEEAISAYRRAIELTSSN</sequence>
<keyword evidence="9" id="KW-1185">Reference proteome</keyword>
<dbReference type="SUPFAM" id="SSF53335">
    <property type="entry name" value="S-adenosyl-L-methionine-dependent methyltransferases"/>
    <property type="match status" value="2"/>
</dbReference>
<evidence type="ECO:0000256" key="5">
    <source>
        <dbReference type="PROSITE-ProRule" id="PRU00339"/>
    </source>
</evidence>
<dbReference type="PROSITE" id="PS50293">
    <property type="entry name" value="TPR_REGION"/>
    <property type="match status" value="4"/>
</dbReference>
<feature type="repeat" description="TPR" evidence="5">
    <location>
        <begin position="1698"/>
        <end position="1731"/>
    </location>
</feature>
<dbReference type="PANTHER" id="PTHR36973:SF4">
    <property type="entry name" value="NODULATION PROTEIN"/>
    <property type="match status" value="1"/>
</dbReference>
<dbReference type="Pfam" id="PF05050">
    <property type="entry name" value="Methyltransf_21"/>
    <property type="match status" value="2"/>
</dbReference>
<keyword evidence="3" id="KW-0808">Transferase</keyword>
<keyword evidence="6" id="KW-0175">Coiled coil</keyword>
<evidence type="ECO:0000256" key="6">
    <source>
        <dbReference type="SAM" id="Coils"/>
    </source>
</evidence>
<comment type="subcellular location">
    <subcellularLocation>
        <location evidence="1">Membrane</location>
    </subcellularLocation>
</comment>
<dbReference type="InterPro" id="IPR008166">
    <property type="entry name" value="Glyco_transf_92"/>
</dbReference>
<dbReference type="Proteomes" id="UP000226442">
    <property type="component" value="Unassembled WGS sequence"/>
</dbReference>
<dbReference type="Pfam" id="PF13181">
    <property type="entry name" value="TPR_8"/>
    <property type="match status" value="1"/>
</dbReference>
<name>A0A2G4F6P8_9CYAN</name>
<dbReference type="GO" id="GO:0008171">
    <property type="term" value="F:O-methyltransferase activity"/>
    <property type="evidence" value="ECO:0007669"/>
    <property type="project" value="TreeGrafter"/>
</dbReference>
<gene>
    <name evidence="8" type="ORF">CP500_000335</name>
</gene>
<dbReference type="InterPro" id="IPR002495">
    <property type="entry name" value="Glyco_trans_8"/>
</dbReference>
<dbReference type="Gene3D" id="3.40.50.11350">
    <property type="match status" value="1"/>
</dbReference>
<dbReference type="RefSeq" id="WP_096831305.1">
    <property type="nucleotide sequence ID" value="NZ_NXIB02000001.1"/>
</dbReference>
<dbReference type="Gene3D" id="1.25.40.10">
    <property type="entry name" value="Tetratricopeptide repeat domain"/>
    <property type="match status" value="2"/>
</dbReference>
<reference evidence="8" key="1">
    <citation type="submission" date="2017-10" db="EMBL/GenBank/DDBJ databases">
        <title>Draft genome sequence of the planktic cyanobacteria Tychonema bourrellyi isolated from alpine lentic freshwater.</title>
        <authorList>
            <person name="Tett A."/>
            <person name="Armanini F."/>
            <person name="Asnicar F."/>
            <person name="Boscaini A."/>
            <person name="Pasolli E."/>
            <person name="Zolfo M."/>
            <person name="Donati C."/>
            <person name="Salmaso N."/>
            <person name="Segata N."/>
        </authorList>
    </citation>
    <scope>NUCLEOTIDE SEQUENCE</scope>
    <source>
        <strain evidence="8">FEM_GT703</strain>
    </source>
</reference>
<evidence type="ECO:0000256" key="4">
    <source>
        <dbReference type="ARBA" id="ARBA00023136"/>
    </source>
</evidence>
<dbReference type="InterPro" id="IPR002516">
    <property type="entry name" value="Glyco_trans_11"/>
</dbReference>
<dbReference type="GO" id="GO:0016020">
    <property type="term" value="C:membrane"/>
    <property type="evidence" value="ECO:0007669"/>
    <property type="project" value="UniProtKB-SubCell"/>
</dbReference>
<feature type="coiled-coil region" evidence="6">
    <location>
        <begin position="1003"/>
        <end position="1037"/>
    </location>
</feature>
<evidence type="ECO:0000256" key="1">
    <source>
        <dbReference type="ARBA" id="ARBA00004370"/>
    </source>
</evidence>
<dbReference type="Pfam" id="PF01697">
    <property type="entry name" value="Glyco_transf_92"/>
    <property type="match status" value="1"/>
</dbReference>
<evidence type="ECO:0000313" key="9">
    <source>
        <dbReference type="Proteomes" id="UP000226442"/>
    </source>
</evidence>
<evidence type="ECO:0000256" key="2">
    <source>
        <dbReference type="ARBA" id="ARBA00022676"/>
    </source>
</evidence>
<feature type="repeat" description="TPR" evidence="5">
    <location>
        <begin position="1732"/>
        <end position="1765"/>
    </location>
</feature>
<dbReference type="Pfam" id="PF13414">
    <property type="entry name" value="TPR_11"/>
    <property type="match status" value="1"/>
</dbReference>
<dbReference type="InterPro" id="IPR053188">
    <property type="entry name" value="FkbM_Methyltransferase"/>
</dbReference>
<dbReference type="GO" id="GO:0008107">
    <property type="term" value="F:galactoside 2-alpha-L-fucosyltransferase activity"/>
    <property type="evidence" value="ECO:0007669"/>
    <property type="project" value="InterPro"/>
</dbReference>
<feature type="repeat" description="TPR" evidence="5">
    <location>
        <begin position="1629"/>
        <end position="1662"/>
    </location>
</feature>
<feature type="repeat" description="TPR" evidence="5">
    <location>
        <begin position="1595"/>
        <end position="1628"/>
    </location>
</feature>
<dbReference type="Gene3D" id="3.90.550.10">
    <property type="entry name" value="Spore Coat Polysaccharide Biosynthesis Protein SpsA, Chain A"/>
    <property type="match status" value="1"/>
</dbReference>
<dbReference type="GO" id="GO:0032259">
    <property type="term" value="P:methylation"/>
    <property type="evidence" value="ECO:0007669"/>
    <property type="project" value="UniProtKB-KW"/>
</dbReference>
<dbReference type="Pfam" id="PF01531">
    <property type="entry name" value="Glyco_transf_11"/>
    <property type="match status" value="1"/>
</dbReference>
<dbReference type="EMBL" id="NXIB02000001">
    <property type="protein sequence ID" value="PHX57419.1"/>
    <property type="molecule type" value="Genomic_DNA"/>
</dbReference>
<dbReference type="SMART" id="SM00028">
    <property type="entry name" value="TPR"/>
    <property type="match status" value="6"/>
</dbReference>
<evidence type="ECO:0000313" key="8">
    <source>
        <dbReference type="EMBL" id="PHX57419.1"/>
    </source>
</evidence>
<feature type="coiled-coil region" evidence="6">
    <location>
        <begin position="1505"/>
        <end position="1560"/>
    </location>
</feature>
<organism evidence="8 9">
    <name type="scientific">Tychonema bourrellyi FEM_GT703</name>
    <dbReference type="NCBI Taxonomy" id="2040638"/>
    <lineage>
        <taxon>Bacteria</taxon>
        <taxon>Bacillati</taxon>
        <taxon>Cyanobacteriota</taxon>
        <taxon>Cyanophyceae</taxon>
        <taxon>Oscillatoriophycideae</taxon>
        <taxon>Oscillatoriales</taxon>
        <taxon>Microcoleaceae</taxon>
        <taxon>Tychonema</taxon>
    </lineage>
</organism>
<keyword evidence="8" id="KW-0489">Methyltransferase</keyword>
<keyword evidence="4" id="KW-0472">Membrane</keyword>
<feature type="domain" description="Methyltransferase FkbM" evidence="7">
    <location>
        <begin position="255"/>
        <end position="422"/>
    </location>
</feature>
<dbReference type="InterPro" id="IPR006342">
    <property type="entry name" value="FkbM_mtfrase"/>
</dbReference>
<keyword evidence="2" id="KW-0328">Glycosyltransferase</keyword>
<evidence type="ECO:0000256" key="3">
    <source>
        <dbReference type="ARBA" id="ARBA00022679"/>
    </source>
</evidence>
<dbReference type="PROSITE" id="PS50005">
    <property type="entry name" value="TPR"/>
    <property type="match status" value="5"/>
</dbReference>
<feature type="repeat" description="TPR" evidence="5">
    <location>
        <begin position="1561"/>
        <end position="1594"/>
    </location>
</feature>
<dbReference type="Pfam" id="PF13424">
    <property type="entry name" value="TPR_12"/>
    <property type="match status" value="1"/>
</dbReference>
<dbReference type="SUPFAM" id="SSF53448">
    <property type="entry name" value="Nucleotide-diphospho-sugar transferases"/>
    <property type="match status" value="2"/>
</dbReference>
<dbReference type="InterPro" id="IPR011990">
    <property type="entry name" value="TPR-like_helical_dom_sf"/>
</dbReference>